<feature type="domain" description="Baseplate hub protein gp44-like N-terminal" evidence="1">
    <location>
        <begin position="10"/>
        <end position="93"/>
    </location>
</feature>
<protein>
    <recommendedName>
        <fullName evidence="1">Baseplate hub protein gp44-like N-terminal domain-containing protein</fullName>
    </recommendedName>
</protein>
<evidence type="ECO:0000313" key="3">
    <source>
        <dbReference type="Proteomes" id="UP000236286"/>
    </source>
</evidence>
<dbReference type="OrthoDB" id="8198839at2"/>
<comment type="caution">
    <text evidence="2">The sequence shown here is derived from an EMBL/GenBank/DDBJ whole genome shotgun (WGS) entry which is preliminary data.</text>
</comment>
<evidence type="ECO:0000313" key="2">
    <source>
        <dbReference type="EMBL" id="PNG27900.1"/>
    </source>
</evidence>
<dbReference type="EMBL" id="PDZR01000001">
    <property type="protein sequence ID" value="PNG27900.1"/>
    <property type="molecule type" value="Genomic_DNA"/>
</dbReference>
<evidence type="ECO:0000259" key="1">
    <source>
        <dbReference type="Pfam" id="PF21683"/>
    </source>
</evidence>
<dbReference type="InterPro" id="IPR049354">
    <property type="entry name" value="GpP-like_N"/>
</dbReference>
<dbReference type="AlphaFoldDB" id="A0A2J7TMC0"/>
<organism evidence="2 3">
    <name type="scientific">Methylocella silvestris</name>
    <dbReference type="NCBI Taxonomy" id="199596"/>
    <lineage>
        <taxon>Bacteria</taxon>
        <taxon>Pseudomonadati</taxon>
        <taxon>Pseudomonadota</taxon>
        <taxon>Alphaproteobacteria</taxon>
        <taxon>Hyphomicrobiales</taxon>
        <taxon>Beijerinckiaceae</taxon>
        <taxon>Methylocella</taxon>
    </lineage>
</organism>
<gene>
    <name evidence="2" type="ORF">CR492_03150</name>
</gene>
<name>A0A2J7TMC0_METSI</name>
<dbReference type="SUPFAM" id="SSF69279">
    <property type="entry name" value="Phage tail proteins"/>
    <property type="match status" value="1"/>
</dbReference>
<accession>A0A2J7TMC0</accession>
<sequence>MPNPTEIAQIVCNGQIYDAWTSVEVVVDWPDPLTTFRFTCVEPVSKNATFKALQLKPSDSVDIILAGHKVISGYVSDRQASYDKDNHGVMIQGYSKFIDAIVSEVPIEQSQFRNYSFEQIAKKILKPFGISIAMEHAAKDAVIEMAVMRIVMRTIISQGVLAPKTASAFTFPRKDVPIIGDCILRADF</sequence>
<dbReference type="RefSeq" id="WP_102842208.1">
    <property type="nucleotide sequence ID" value="NZ_PDZR01000001.1"/>
</dbReference>
<reference evidence="2 3" key="1">
    <citation type="submission" date="2017-10" db="EMBL/GenBank/DDBJ databases">
        <title>Genome announcement of Methylocella silvestris TVC from permafrost.</title>
        <authorList>
            <person name="Wang J."/>
            <person name="Geng K."/>
            <person name="Ul-Haque F."/>
            <person name="Crombie A.T."/>
            <person name="Street L.E."/>
            <person name="Wookey P.A."/>
            <person name="Murrell J.C."/>
            <person name="Pratscher J."/>
        </authorList>
    </citation>
    <scope>NUCLEOTIDE SEQUENCE [LARGE SCALE GENOMIC DNA]</scope>
    <source>
        <strain evidence="2 3">TVC</strain>
    </source>
</reference>
<proteinExistence type="predicted"/>
<dbReference type="Pfam" id="PF21683">
    <property type="entry name" value="GpP-like_1st"/>
    <property type="match status" value="1"/>
</dbReference>
<dbReference type="Proteomes" id="UP000236286">
    <property type="component" value="Unassembled WGS sequence"/>
</dbReference>
<dbReference type="Gene3D" id="2.30.300.10">
    <property type="entry name" value="Baseplate protein-like domain - beta roll fold"/>
    <property type="match status" value="1"/>
</dbReference>